<sequence>MIDSTTGRMIPDQQALSRAAAQRYARLSAVAEGRGRPVGTVCRRRAARPGRGALLSFDQAARTLRVTNRSYVGVRPIPVSMIVGSVGRSQDLDRHFRWRHGLSSSRLESLRDAFPDGDVPAIQVFQLGEAYFIQDGHHRVALAIERRAEFIDAQVTLLETSYEVGPDVDVCGLVQTEQQRSLLESSGLSVARPEARIVFTLLEGYTEASDVIKAYGYELAQARGFLPSPEVVAANWYDELYLPAVRAARRAGLPELYSSWGSTDGDLFLWLYQIRRDLRSLDGAADFTAAARRARELHLGWRRKRDHLRRGGRPLPSRGSGTPTAHAVDSW</sequence>
<dbReference type="EMBL" id="BAABAB010000056">
    <property type="protein sequence ID" value="GAA3643609.1"/>
    <property type="molecule type" value="Genomic_DNA"/>
</dbReference>
<feature type="region of interest" description="Disordered" evidence="1">
    <location>
        <begin position="308"/>
        <end position="331"/>
    </location>
</feature>
<dbReference type="Proteomes" id="UP001501490">
    <property type="component" value="Unassembled WGS sequence"/>
</dbReference>
<evidence type="ECO:0000256" key="1">
    <source>
        <dbReference type="SAM" id="MobiDB-lite"/>
    </source>
</evidence>
<name>A0ABP7AYP6_9ACTN</name>
<accession>A0ABP7AYP6</accession>
<comment type="caution">
    <text evidence="2">The sequence shown here is derived from an EMBL/GenBank/DDBJ whole genome shotgun (WGS) entry which is preliminary data.</text>
</comment>
<keyword evidence="3" id="KW-1185">Reference proteome</keyword>
<proteinExistence type="predicted"/>
<protein>
    <recommendedName>
        <fullName evidence="4">ParB-like nuclease domain-containing protein</fullName>
    </recommendedName>
</protein>
<evidence type="ECO:0008006" key="4">
    <source>
        <dbReference type="Google" id="ProtNLM"/>
    </source>
</evidence>
<reference evidence="3" key="1">
    <citation type="journal article" date="2019" name="Int. J. Syst. Evol. Microbiol.">
        <title>The Global Catalogue of Microorganisms (GCM) 10K type strain sequencing project: providing services to taxonomists for standard genome sequencing and annotation.</title>
        <authorList>
            <consortium name="The Broad Institute Genomics Platform"/>
            <consortium name="The Broad Institute Genome Sequencing Center for Infectious Disease"/>
            <person name="Wu L."/>
            <person name="Ma J."/>
        </authorList>
    </citation>
    <scope>NUCLEOTIDE SEQUENCE [LARGE SCALE GENOMIC DNA]</scope>
    <source>
        <strain evidence="3">JCM 16929</strain>
    </source>
</reference>
<dbReference type="RefSeq" id="WP_344810114.1">
    <property type="nucleotide sequence ID" value="NZ_BAABAB010000056.1"/>
</dbReference>
<evidence type="ECO:0000313" key="3">
    <source>
        <dbReference type="Proteomes" id="UP001501490"/>
    </source>
</evidence>
<gene>
    <name evidence="2" type="ORF">GCM10022236_52840</name>
</gene>
<evidence type="ECO:0000313" key="2">
    <source>
        <dbReference type="EMBL" id="GAA3643609.1"/>
    </source>
</evidence>
<organism evidence="2 3">
    <name type="scientific">Microlunatus ginsengisoli</name>
    <dbReference type="NCBI Taxonomy" id="363863"/>
    <lineage>
        <taxon>Bacteria</taxon>
        <taxon>Bacillati</taxon>
        <taxon>Actinomycetota</taxon>
        <taxon>Actinomycetes</taxon>
        <taxon>Propionibacteriales</taxon>
        <taxon>Propionibacteriaceae</taxon>
        <taxon>Microlunatus</taxon>
    </lineage>
</organism>